<evidence type="ECO:0000313" key="3">
    <source>
        <dbReference type="Proteomes" id="UP000558688"/>
    </source>
</evidence>
<feature type="region of interest" description="Disordered" evidence="1">
    <location>
        <begin position="154"/>
        <end position="195"/>
    </location>
</feature>
<accession>A0A8H4ZZU4</accession>
<feature type="compositionally biased region" description="Basic and acidic residues" evidence="1">
    <location>
        <begin position="32"/>
        <end position="42"/>
    </location>
</feature>
<protein>
    <submittedName>
        <fullName evidence="2">Uncharacterized protein</fullName>
    </submittedName>
</protein>
<dbReference type="EMBL" id="JAAFOW010002761">
    <property type="protein sequence ID" value="KAF5256212.1"/>
    <property type="molecule type" value="Genomic_DNA"/>
</dbReference>
<comment type="caution">
    <text evidence="2">The sequence shown here is derived from an EMBL/GenBank/DDBJ whole genome shotgun (WGS) entry which is preliminary data.</text>
</comment>
<reference evidence="2" key="1">
    <citation type="submission" date="2020-02" db="EMBL/GenBank/DDBJ databases">
        <title>Identification and distribution of gene clusters putatively required for synthesis of sphingolipid metabolism inhibitors in phylogenetically diverse species of the filamentous fungus Fusarium.</title>
        <authorList>
            <person name="Kim H.-S."/>
            <person name="Busman M."/>
            <person name="Brown D.W."/>
            <person name="Divon H."/>
            <person name="Uhlig S."/>
            <person name="Proctor R.H."/>
        </authorList>
    </citation>
    <scope>NUCLEOTIDE SEQUENCE [LARGE SCALE GENOMIC DNA]</scope>
    <source>
        <strain evidence="2">NRRL 39464</strain>
    </source>
</reference>
<feature type="compositionally biased region" description="Basic residues" evidence="1">
    <location>
        <begin position="81"/>
        <end position="96"/>
    </location>
</feature>
<evidence type="ECO:0000256" key="1">
    <source>
        <dbReference type="SAM" id="MobiDB-lite"/>
    </source>
</evidence>
<feature type="region of interest" description="Disordered" evidence="1">
    <location>
        <begin position="578"/>
        <end position="608"/>
    </location>
</feature>
<feature type="region of interest" description="Disordered" evidence="1">
    <location>
        <begin position="308"/>
        <end position="344"/>
    </location>
</feature>
<feature type="compositionally biased region" description="Basic and acidic residues" evidence="1">
    <location>
        <begin position="308"/>
        <end position="325"/>
    </location>
</feature>
<sequence length="608" mass="67278">MNPCAPTFIPVEPSGDEFSSNEDGSSTPSSMEARHPDQDVRSPRARPRGRTIPSITIDPEGYESMFPALRTVNKVDPLKIRSPKMKRKQRSRRQMSRGKDGRVQSSNSVNDEQLSIGHQFSQSSDDEEEGSNEPPLEYLKPTVYTPRKSLEFLKPDVYTPPASSHNSFSRPRTRASMRATDARARTRTSPSNDASSDQLCATYGAISGAAYDAILASTMAYCPGPVVGPFGSTRDDDGLSGMTSVPVGKDRQLLSAVCSDDSTQEEVKKELRKAADYSKTKGFIPTRQAQNSQDSPRLVRGAKINLKRETAPQEENKARETHKLVDPLQNAPRGPSSARQLPQTFSSTVKQALNLNGPESGSWSQSKRWTSFATKERQAFQKTMANLRYMSADQSPFVPQSPVELTAFKANLAESKTRKLDQEVKQRLARTNASVDEGVETQVKPMMKLLRGKKFKDCLSPVFAASNYFNTSRNQPPYDAGWPTLTELKEEGDKRSSRQGRCLPLPRLDLVSRRLSSEISEACSSDGAVRNDKRTVQVGSRYLCPVTPEEPSITPPIELQSEEVPLILATLLQSINAAEDDAKRTEEDNEKTIGQEHEEKVEEKGASD</sequence>
<feature type="compositionally biased region" description="Polar residues" evidence="1">
    <location>
        <begin position="161"/>
        <end position="170"/>
    </location>
</feature>
<feature type="region of interest" description="Disordered" evidence="1">
    <location>
        <begin position="1"/>
        <end position="141"/>
    </location>
</feature>
<dbReference type="Proteomes" id="UP000558688">
    <property type="component" value="Unassembled WGS sequence"/>
</dbReference>
<feature type="compositionally biased region" description="Polar residues" evidence="1">
    <location>
        <begin position="17"/>
        <end position="30"/>
    </location>
</feature>
<evidence type="ECO:0000313" key="2">
    <source>
        <dbReference type="EMBL" id="KAF5256212.1"/>
    </source>
</evidence>
<feature type="compositionally biased region" description="Basic and acidic residues" evidence="1">
    <location>
        <begin position="580"/>
        <end position="608"/>
    </location>
</feature>
<organism evidence="2 3">
    <name type="scientific">Fusarium oxysporum</name>
    <name type="common">Fusarium vascular wilt</name>
    <dbReference type="NCBI Taxonomy" id="5507"/>
    <lineage>
        <taxon>Eukaryota</taxon>
        <taxon>Fungi</taxon>
        <taxon>Dikarya</taxon>
        <taxon>Ascomycota</taxon>
        <taxon>Pezizomycotina</taxon>
        <taxon>Sordariomycetes</taxon>
        <taxon>Hypocreomycetidae</taxon>
        <taxon>Hypocreales</taxon>
        <taxon>Nectriaceae</taxon>
        <taxon>Fusarium</taxon>
        <taxon>Fusarium oxysporum species complex</taxon>
    </lineage>
</organism>
<proteinExistence type="predicted"/>
<gene>
    <name evidence="2" type="ORF">FOXYS1_13324</name>
</gene>
<name>A0A8H4ZZU4_FUSOX</name>
<feature type="compositionally biased region" description="Polar residues" evidence="1">
    <location>
        <begin position="103"/>
        <end position="123"/>
    </location>
</feature>
<dbReference type="AlphaFoldDB" id="A0A8H4ZZU4"/>